<proteinExistence type="inferred from homology"/>
<evidence type="ECO:0000256" key="6">
    <source>
        <dbReference type="RuleBase" id="RU361235"/>
    </source>
</evidence>
<dbReference type="SUPFAM" id="SSF53474">
    <property type="entry name" value="alpha/beta-Hydrolases"/>
    <property type="match status" value="1"/>
</dbReference>
<name>A0A813WJW8_9BILA</name>
<feature type="active site" description="Acyl-ester intermediate" evidence="5">
    <location>
        <position position="217"/>
    </location>
</feature>
<evidence type="ECO:0000256" key="3">
    <source>
        <dbReference type="ARBA" id="ARBA00022801"/>
    </source>
</evidence>
<keyword evidence="2" id="KW-0719">Serine esterase</keyword>
<evidence type="ECO:0000256" key="1">
    <source>
        <dbReference type="ARBA" id="ARBA00005964"/>
    </source>
</evidence>
<feature type="domain" description="Carboxylesterase type B" evidence="7">
    <location>
        <begin position="18"/>
        <end position="584"/>
    </location>
</feature>
<dbReference type="InterPro" id="IPR002018">
    <property type="entry name" value="CarbesteraseB"/>
</dbReference>
<gene>
    <name evidence="8" type="ORF">QVE165_LOCUS6878</name>
</gene>
<evidence type="ECO:0000259" key="7">
    <source>
        <dbReference type="Pfam" id="PF00135"/>
    </source>
</evidence>
<dbReference type="GO" id="GO:0003990">
    <property type="term" value="F:acetylcholinesterase activity"/>
    <property type="evidence" value="ECO:0007669"/>
    <property type="project" value="TreeGrafter"/>
</dbReference>
<dbReference type="Pfam" id="PF00135">
    <property type="entry name" value="COesterase"/>
    <property type="match status" value="1"/>
</dbReference>
<feature type="active site" description="Charge relay system" evidence="5">
    <location>
        <position position="497"/>
    </location>
</feature>
<evidence type="ECO:0000313" key="8">
    <source>
        <dbReference type="EMBL" id="CAF0851791.1"/>
    </source>
</evidence>
<keyword evidence="9" id="KW-1185">Reference proteome</keyword>
<dbReference type="FunFam" id="3.40.50.1820:FF:000029">
    <property type="entry name" value="Acetylcholinesterase"/>
    <property type="match status" value="1"/>
</dbReference>
<feature type="active site" description="Charge relay system" evidence="5">
    <location>
        <position position="375"/>
    </location>
</feature>
<protein>
    <recommendedName>
        <fullName evidence="6">Carboxylic ester hydrolase</fullName>
        <ecNumber evidence="6">3.1.1.-</ecNumber>
    </recommendedName>
</protein>
<dbReference type="InterPro" id="IPR000997">
    <property type="entry name" value="Cholinesterase"/>
</dbReference>
<dbReference type="PROSITE" id="PS00941">
    <property type="entry name" value="CARBOXYLESTERASE_B_2"/>
    <property type="match status" value="1"/>
</dbReference>
<dbReference type="EC" id="3.1.1.-" evidence="6"/>
<dbReference type="Gene3D" id="3.40.50.1820">
    <property type="entry name" value="alpha/beta hydrolase"/>
    <property type="match status" value="1"/>
</dbReference>
<comment type="caution">
    <text evidence="8">The sequence shown here is derived from an EMBL/GenBank/DDBJ whole genome shotgun (WGS) entry which is preliminary data.</text>
</comment>
<dbReference type="OrthoDB" id="9000293at2759"/>
<evidence type="ECO:0000313" key="9">
    <source>
        <dbReference type="Proteomes" id="UP000663832"/>
    </source>
</evidence>
<dbReference type="PANTHER" id="PTHR43918:SF4">
    <property type="entry name" value="CARBOXYLIC ESTER HYDROLASE"/>
    <property type="match status" value="1"/>
</dbReference>
<sequence length="638" mass="72627">MITLNFSSSLHTSKDPLIRSTNSGRVRGFDTYFRISDSPNLQHVRTWLGIPFAKPPIGSRRFKAPERVQPWSGILDATNLPPTCWQTEQIIYNLESEKIWSPNTNCSEDCLYLNIWVPVSNTSVTSMAVLVWIYGGAFVTGSSTLDIYDGKILAATNDVIVVSMQYRLQSLGFLFLDRPDAPGNQGLYDQVLALEWIHHNIGYFGGDSQRITLFGESAGAVAVGFHLLSPRSRSLFSNAILQSGGPTCNWAFITAQEARRRSHKYLFEFYSLVTKRLYNEEFRHEREKIPEICQRGENVKNIEVMFECATNYPIMDEEHYSYITNAEYTIVDGGPMFFLLMPVIDGTFLPDNPVTMLKTGNFKKCPLLLGANRDEGSYFMVYAQGNDKTPGNAMPDVSYATFLKHLELYYTYIPSYPFKTPRIILQSLIHKYTDWTDWSNNIRNAVILSHAVGDAHFTCPTVAVANAYANQHVPVYFYHFVARPSVSDWHTWTGVMHADEIMFVFGEPLNATDTRLYKYDEIQLARRVMSYWSNFSKFGNPNGVSSTTVGDWPLYVYPEREHIVLDIVNKSTGIAHRADYCSFWEHYIPILLEEFERCVLHGPSSPSLTVLADKSSCSLKSICLFNILILFLIIIEMK</sequence>
<dbReference type="GO" id="GO:0019695">
    <property type="term" value="P:choline metabolic process"/>
    <property type="evidence" value="ECO:0007669"/>
    <property type="project" value="TreeGrafter"/>
</dbReference>
<dbReference type="GO" id="GO:0006581">
    <property type="term" value="P:acetylcholine catabolic process"/>
    <property type="evidence" value="ECO:0007669"/>
    <property type="project" value="TreeGrafter"/>
</dbReference>
<evidence type="ECO:0000256" key="2">
    <source>
        <dbReference type="ARBA" id="ARBA00022487"/>
    </source>
</evidence>
<dbReference type="EMBL" id="CAJNOM010000029">
    <property type="protein sequence ID" value="CAF0851791.1"/>
    <property type="molecule type" value="Genomic_DNA"/>
</dbReference>
<reference evidence="8" key="1">
    <citation type="submission" date="2021-02" db="EMBL/GenBank/DDBJ databases">
        <authorList>
            <person name="Nowell W R."/>
        </authorList>
    </citation>
    <scope>NUCLEOTIDE SEQUENCE</scope>
</reference>
<keyword evidence="3 6" id="KW-0378">Hydrolase</keyword>
<dbReference type="InterPro" id="IPR019826">
    <property type="entry name" value="Carboxylesterase_B_AS"/>
</dbReference>
<dbReference type="GO" id="GO:0005615">
    <property type="term" value="C:extracellular space"/>
    <property type="evidence" value="ECO:0007669"/>
    <property type="project" value="TreeGrafter"/>
</dbReference>
<dbReference type="PANTHER" id="PTHR43918">
    <property type="entry name" value="ACETYLCHOLINESTERASE"/>
    <property type="match status" value="1"/>
</dbReference>
<evidence type="ECO:0000256" key="4">
    <source>
        <dbReference type="ARBA" id="ARBA00023157"/>
    </source>
</evidence>
<dbReference type="PROSITE" id="PS00122">
    <property type="entry name" value="CARBOXYLESTERASE_B_1"/>
    <property type="match status" value="1"/>
</dbReference>
<dbReference type="GO" id="GO:0005886">
    <property type="term" value="C:plasma membrane"/>
    <property type="evidence" value="ECO:0007669"/>
    <property type="project" value="TreeGrafter"/>
</dbReference>
<evidence type="ECO:0000256" key="5">
    <source>
        <dbReference type="PIRSR" id="PIRSR600997-1"/>
    </source>
</evidence>
<dbReference type="InterPro" id="IPR050654">
    <property type="entry name" value="AChE-related_enzymes"/>
</dbReference>
<dbReference type="Proteomes" id="UP000663832">
    <property type="component" value="Unassembled WGS sequence"/>
</dbReference>
<comment type="similarity">
    <text evidence="1 6">Belongs to the type-B carboxylesterase/lipase family.</text>
</comment>
<dbReference type="AlphaFoldDB" id="A0A813WJW8"/>
<organism evidence="8 9">
    <name type="scientific">Adineta steineri</name>
    <dbReference type="NCBI Taxonomy" id="433720"/>
    <lineage>
        <taxon>Eukaryota</taxon>
        <taxon>Metazoa</taxon>
        <taxon>Spiralia</taxon>
        <taxon>Gnathifera</taxon>
        <taxon>Rotifera</taxon>
        <taxon>Eurotatoria</taxon>
        <taxon>Bdelloidea</taxon>
        <taxon>Adinetida</taxon>
        <taxon>Adinetidae</taxon>
        <taxon>Adineta</taxon>
    </lineage>
</organism>
<dbReference type="InterPro" id="IPR029058">
    <property type="entry name" value="AB_hydrolase_fold"/>
</dbReference>
<dbReference type="InterPro" id="IPR019819">
    <property type="entry name" value="Carboxylesterase_B_CS"/>
</dbReference>
<keyword evidence="4" id="KW-1015">Disulfide bond</keyword>
<accession>A0A813WJW8</accession>
<dbReference type="PRINTS" id="PR00878">
    <property type="entry name" value="CHOLNESTRASE"/>
</dbReference>